<feature type="domain" description="MAGE" evidence="2">
    <location>
        <begin position="71"/>
        <end position="276"/>
    </location>
</feature>
<dbReference type="Proteomes" id="UP000827092">
    <property type="component" value="Unassembled WGS sequence"/>
</dbReference>
<dbReference type="InterPro" id="IPR041898">
    <property type="entry name" value="MAGE_WH1"/>
</dbReference>
<dbReference type="Gene3D" id="1.10.10.1200">
    <property type="entry name" value="MAGE homology domain, winged helix WH1 motif"/>
    <property type="match status" value="1"/>
</dbReference>
<name>A0AAV6VXF5_9ARAC</name>
<dbReference type="InterPro" id="IPR041899">
    <property type="entry name" value="MAGE_WH2"/>
</dbReference>
<dbReference type="PANTHER" id="PTHR11736">
    <property type="entry name" value="MELANOMA-ASSOCIATED ANTIGEN MAGE ANTIGEN"/>
    <property type="match status" value="1"/>
</dbReference>
<evidence type="ECO:0000256" key="1">
    <source>
        <dbReference type="SAM" id="MobiDB-lite"/>
    </source>
</evidence>
<protein>
    <recommendedName>
        <fullName evidence="2">MAGE domain-containing protein</fullName>
    </recommendedName>
</protein>
<evidence type="ECO:0000313" key="3">
    <source>
        <dbReference type="EMBL" id="KAG8200216.1"/>
    </source>
</evidence>
<reference evidence="3 4" key="1">
    <citation type="journal article" date="2022" name="Nat. Ecol. Evol.">
        <title>A masculinizing supergene underlies an exaggerated male reproductive morph in a spider.</title>
        <authorList>
            <person name="Hendrickx F."/>
            <person name="De Corte Z."/>
            <person name="Sonet G."/>
            <person name="Van Belleghem S.M."/>
            <person name="Kostlbacher S."/>
            <person name="Vangestel C."/>
        </authorList>
    </citation>
    <scope>NUCLEOTIDE SEQUENCE [LARGE SCALE GENOMIC DNA]</scope>
    <source>
        <strain evidence="3">W744_W776</strain>
    </source>
</reference>
<dbReference type="AlphaFoldDB" id="A0AAV6VXF5"/>
<feature type="compositionally biased region" description="Polar residues" evidence="1">
    <location>
        <begin position="49"/>
        <end position="64"/>
    </location>
</feature>
<dbReference type="SMART" id="SM01373">
    <property type="entry name" value="MAGE"/>
    <property type="match status" value="1"/>
</dbReference>
<dbReference type="InterPro" id="IPR002190">
    <property type="entry name" value="MHD_dom"/>
</dbReference>
<dbReference type="EMBL" id="JAFNEN010000018">
    <property type="protein sequence ID" value="KAG8200216.1"/>
    <property type="molecule type" value="Genomic_DNA"/>
</dbReference>
<feature type="compositionally biased region" description="Low complexity" evidence="1">
    <location>
        <begin position="29"/>
        <end position="41"/>
    </location>
</feature>
<dbReference type="PROSITE" id="PS50838">
    <property type="entry name" value="MAGE"/>
    <property type="match status" value="1"/>
</dbReference>
<gene>
    <name evidence="3" type="ORF">JTE90_024995</name>
</gene>
<sequence length="281" mass="32110">MPASKRSLRSQTNNSQSPPPRDTTRTRQSVSLPSTSRSASLSPPPSSSKRANLNASQSFNRGSPSKQGGYLKNLISKCVSYILVADQKKHAIRKADILKNVFENANPRDFTYVIGEANKVLKKTFGLELLLLKNQKNSYILINILDPDYGIQECAEFSEEELQKRALIFLLLTIIFMNENYIAEDKLWKALENLGVYPNSSTPHPVFGNIKKYITVELVKEMYFEYVRVNKDPIQYELRWGERAHQEVKKKDLLEFACSIMGDCQPQDWKLQFRDANPNEA</sequence>
<organism evidence="3 4">
    <name type="scientific">Oedothorax gibbosus</name>
    <dbReference type="NCBI Taxonomy" id="931172"/>
    <lineage>
        <taxon>Eukaryota</taxon>
        <taxon>Metazoa</taxon>
        <taxon>Ecdysozoa</taxon>
        <taxon>Arthropoda</taxon>
        <taxon>Chelicerata</taxon>
        <taxon>Arachnida</taxon>
        <taxon>Araneae</taxon>
        <taxon>Araneomorphae</taxon>
        <taxon>Entelegynae</taxon>
        <taxon>Araneoidea</taxon>
        <taxon>Linyphiidae</taxon>
        <taxon>Erigoninae</taxon>
        <taxon>Oedothorax</taxon>
    </lineage>
</organism>
<dbReference type="Pfam" id="PF01454">
    <property type="entry name" value="MAGE"/>
    <property type="match status" value="1"/>
</dbReference>
<dbReference type="GO" id="GO:0005634">
    <property type="term" value="C:nucleus"/>
    <property type="evidence" value="ECO:0007669"/>
    <property type="project" value="TreeGrafter"/>
</dbReference>
<keyword evidence="4" id="KW-1185">Reference proteome</keyword>
<evidence type="ECO:0000313" key="4">
    <source>
        <dbReference type="Proteomes" id="UP000827092"/>
    </source>
</evidence>
<feature type="region of interest" description="Disordered" evidence="1">
    <location>
        <begin position="1"/>
        <end position="64"/>
    </location>
</feature>
<dbReference type="Gene3D" id="1.10.10.1210">
    <property type="entry name" value="MAGE homology domain, winged helix WH2 motif"/>
    <property type="match status" value="1"/>
</dbReference>
<dbReference type="PANTHER" id="PTHR11736:SF14">
    <property type="entry name" value="NSE3 HOMOLOG, SMC5-SMC6 COMPLEX COMPONENT"/>
    <property type="match status" value="1"/>
</dbReference>
<proteinExistence type="predicted"/>
<dbReference type="InterPro" id="IPR037445">
    <property type="entry name" value="MAGE"/>
</dbReference>
<accession>A0AAV6VXF5</accession>
<comment type="caution">
    <text evidence="3">The sequence shown here is derived from an EMBL/GenBank/DDBJ whole genome shotgun (WGS) entry which is preliminary data.</text>
</comment>
<dbReference type="FunFam" id="1.10.10.1210:FF:000001">
    <property type="entry name" value="melanoma-associated antigen D1"/>
    <property type="match status" value="1"/>
</dbReference>
<evidence type="ECO:0000259" key="2">
    <source>
        <dbReference type="PROSITE" id="PS50838"/>
    </source>
</evidence>